<dbReference type="RefSeq" id="WP_157696266.1">
    <property type="nucleotide sequence ID" value="NZ_FCOI02000038.1"/>
</dbReference>
<accession>A0A158DD06</accession>
<dbReference type="STRING" id="1777137.AWB76_06814"/>
<dbReference type="OrthoDB" id="9807082at2"/>
<keyword evidence="2 5" id="KW-0812">Transmembrane</keyword>
<reference evidence="7" key="1">
    <citation type="submission" date="2016-01" db="EMBL/GenBank/DDBJ databases">
        <authorList>
            <person name="Peeters Charlotte."/>
        </authorList>
    </citation>
    <scope>NUCLEOTIDE SEQUENCE [LARGE SCALE GENOMIC DNA]</scope>
</reference>
<dbReference type="GO" id="GO:0005886">
    <property type="term" value="C:plasma membrane"/>
    <property type="evidence" value="ECO:0007669"/>
    <property type="project" value="UniProtKB-SubCell"/>
</dbReference>
<dbReference type="PANTHER" id="PTHR43701">
    <property type="entry name" value="MEMBRANE TRANSPORTER PROTEIN MJ0441-RELATED"/>
    <property type="match status" value="1"/>
</dbReference>
<keyword evidence="5" id="KW-1003">Cell membrane</keyword>
<dbReference type="InterPro" id="IPR051598">
    <property type="entry name" value="TSUP/Inactive_protease-like"/>
</dbReference>
<evidence type="ECO:0000313" key="6">
    <source>
        <dbReference type="EMBL" id="SAK92421.1"/>
    </source>
</evidence>
<sequence>MHITPAGALIVVLTGLASGFLNAVASSGSAVSLPILMWSGLHALNADATNRIPVLVGAMSSVVGLARRGAIPWRRAFLVSTPATLGSVIGALFAESLPSHDIRIGIVGAVVITLALLLMKLNVLLKSAASSTFKLGTKPFVMLFLVGIWAGLIGLSATYTLLVLVLAMGIPIVEANAIKIFVLVPVTAVAMMIFAEKGSIDWSVGGVMALGSMAGGLLGARLAVSEQARRWIVGLLVLVTLAELIHLLVQYFF</sequence>
<dbReference type="Pfam" id="PF01925">
    <property type="entry name" value="TauE"/>
    <property type="match status" value="1"/>
</dbReference>
<feature type="transmembrane region" description="Helical" evidence="5">
    <location>
        <begin position="77"/>
        <end position="96"/>
    </location>
</feature>
<feature type="transmembrane region" description="Helical" evidence="5">
    <location>
        <begin position="176"/>
        <end position="195"/>
    </location>
</feature>
<keyword evidence="4 5" id="KW-0472">Membrane</keyword>
<proteinExistence type="inferred from homology"/>
<evidence type="ECO:0000256" key="3">
    <source>
        <dbReference type="ARBA" id="ARBA00022989"/>
    </source>
</evidence>
<dbReference type="PANTHER" id="PTHR43701:SF2">
    <property type="entry name" value="MEMBRANE TRANSPORTER PROTEIN YJNA-RELATED"/>
    <property type="match status" value="1"/>
</dbReference>
<evidence type="ECO:0000256" key="5">
    <source>
        <dbReference type="RuleBase" id="RU363041"/>
    </source>
</evidence>
<protein>
    <recommendedName>
        <fullName evidence="5">Probable membrane transporter protein</fullName>
    </recommendedName>
</protein>
<comment type="subcellular location">
    <subcellularLocation>
        <location evidence="5">Cell membrane</location>
        <topology evidence="5">Multi-pass membrane protein</topology>
    </subcellularLocation>
    <subcellularLocation>
        <location evidence="1">Membrane</location>
        <topology evidence="1">Multi-pass membrane protein</topology>
    </subcellularLocation>
</comment>
<feature type="transmembrane region" description="Helical" evidence="5">
    <location>
        <begin position="140"/>
        <end position="170"/>
    </location>
</feature>
<evidence type="ECO:0000256" key="4">
    <source>
        <dbReference type="ARBA" id="ARBA00023136"/>
    </source>
</evidence>
<evidence type="ECO:0000256" key="1">
    <source>
        <dbReference type="ARBA" id="ARBA00004141"/>
    </source>
</evidence>
<evidence type="ECO:0000313" key="7">
    <source>
        <dbReference type="Proteomes" id="UP000054624"/>
    </source>
</evidence>
<dbReference type="Proteomes" id="UP000054624">
    <property type="component" value="Unassembled WGS sequence"/>
</dbReference>
<evidence type="ECO:0000256" key="2">
    <source>
        <dbReference type="ARBA" id="ARBA00022692"/>
    </source>
</evidence>
<keyword evidence="3 5" id="KW-1133">Transmembrane helix</keyword>
<feature type="transmembrane region" description="Helical" evidence="5">
    <location>
        <begin position="102"/>
        <end position="119"/>
    </location>
</feature>
<keyword evidence="7" id="KW-1185">Reference proteome</keyword>
<comment type="similarity">
    <text evidence="5">Belongs to the 4-toluene sulfonate uptake permease (TSUP) (TC 2.A.102) family.</text>
</comment>
<organism evidence="6 7">
    <name type="scientific">Caballeronia temeraria</name>
    <dbReference type="NCBI Taxonomy" id="1777137"/>
    <lineage>
        <taxon>Bacteria</taxon>
        <taxon>Pseudomonadati</taxon>
        <taxon>Pseudomonadota</taxon>
        <taxon>Betaproteobacteria</taxon>
        <taxon>Burkholderiales</taxon>
        <taxon>Burkholderiaceae</taxon>
        <taxon>Caballeronia</taxon>
    </lineage>
</organism>
<feature type="transmembrane region" description="Helical" evidence="5">
    <location>
        <begin position="230"/>
        <end position="249"/>
    </location>
</feature>
<dbReference type="AlphaFoldDB" id="A0A158DD06"/>
<name>A0A158DD06_9BURK</name>
<feature type="transmembrane region" description="Helical" evidence="5">
    <location>
        <begin position="202"/>
        <end position="224"/>
    </location>
</feature>
<dbReference type="EMBL" id="FCOI02000038">
    <property type="protein sequence ID" value="SAK92421.1"/>
    <property type="molecule type" value="Genomic_DNA"/>
</dbReference>
<gene>
    <name evidence="6" type="ORF">AWB76_06814</name>
</gene>
<dbReference type="InterPro" id="IPR002781">
    <property type="entry name" value="TM_pro_TauE-like"/>
</dbReference>